<feature type="compositionally biased region" description="Basic and acidic residues" evidence="1">
    <location>
        <begin position="102"/>
        <end position="122"/>
    </location>
</feature>
<feature type="compositionally biased region" description="Low complexity" evidence="1">
    <location>
        <begin position="125"/>
        <end position="134"/>
    </location>
</feature>
<feature type="compositionally biased region" description="Acidic residues" evidence="1">
    <location>
        <begin position="284"/>
        <end position="293"/>
    </location>
</feature>
<proteinExistence type="predicted"/>
<feature type="compositionally biased region" description="Polar residues" evidence="1">
    <location>
        <begin position="13"/>
        <end position="28"/>
    </location>
</feature>
<feature type="region of interest" description="Disordered" evidence="1">
    <location>
        <begin position="101"/>
        <end position="134"/>
    </location>
</feature>
<evidence type="ECO:0000313" key="4">
    <source>
        <dbReference type="Proteomes" id="UP000729402"/>
    </source>
</evidence>
<feature type="domain" description="Protein kinase" evidence="2">
    <location>
        <begin position="369"/>
        <end position="647"/>
    </location>
</feature>
<dbReference type="Proteomes" id="UP000729402">
    <property type="component" value="Unassembled WGS sequence"/>
</dbReference>
<dbReference type="Pfam" id="PF07714">
    <property type="entry name" value="PK_Tyr_Ser-Thr"/>
    <property type="match status" value="1"/>
</dbReference>
<dbReference type="PANTHER" id="PTHR45621">
    <property type="entry name" value="OS01G0588500 PROTEIN-RELATED"/>
    <property type="match status" value="1"/>
</dbReference>
<feature type="region of interest" description="Disordered" evidence="1">
    <location>
        <begin position="685"/>
        <end position="722"/>
    </location>
</feature>
<reference evidence="3" key="2">
    <citation type="submission" date="2021-02" db="EMBL/GenBank/DDBJ databases">
        <authorList>
            <person name="Kimball J.A."/>
            <person name="Haas M.W."/>
            <person name="Macchietto M."/>
            <person name="Kono T."/>
            <person name="Duquette J."/>
            <person name="Shao M."/>
        </authorList>
    </citation>
    <scope>NUCLEOTIDE SEQUENCE</scope>
    <source>
        <tissue evidence="3">Fresh leaf tissue</tissue>
    </source>
</reference>
<dbReference type="AlphaFoldDB" id="A0A8J5RRY4"/>
<dbReference type="PROSITE" id="PS50011">
    <property type="entry name" value="PROTEIN_KINASE_DOM"/>
    <property type="match status" value="1"/>
</dbReference>
<feature type="compositionally biased region" description="Basic and acidic residues" evidence="1">
    <location>
        <begin position="41"/>
        <end position="52"/>
    </location>
</feature>
<dbReference type="InterPro" id="IPR001245">
    <property type="entry name" value="Ser-Thr/Tyr_kinase_cat_dom"/>
</dbReference>
<dbReference type="EMBL" id="JAAALK010000288">
    <property type="protein sequence ID" value="KAG8054942.1"/>
    <property type="molecule type" value="Genomic_DNA"/>
</dbReference>
<feature type="region of interest" description="Disordered" evidence="1">
    <location>
        <begin position="209"/>
        <end position="249"/>
    </location>
</feature>
<evidence type="ECO:0000256" key="1">
    <source>
        <dbReference type="SAM" id="MobiDB-lite"/>
    </source>
</evidence>
<feature type="compositionally biased region" description="Polar residues" evidence="1">
    <location>
        <begin position="693"/>
        <end position="719"/>
    </location>
</feature>
<dbReference type="OrthoDB" id="1915767at2759"/>
<gene>
    <name evidence="3" type="ORF">GUJ93_ZPchr0001g32637</name>
</gene>
<feature type="region of interest" description="Disordered" evidence="1">
    <location>
        <begin position="284"/>
        <end position="318"/>
    </location>
</feature>
<comment type="caution">
    <text evidence="3">The sequence shown here is derived from an EMBL/GenBank/DDBJ whole genome shotgun (WGS) entry which is preliminary data.</text>
</comment>
<feature type="region of interest" description="Disordered" evidence="1">
    <location>
        <begin position="1"/>
        <end position="52"/>
    </location>
</feature>
<organism evidence="3 4">
    <name type="scientific">Zizania palustris</name>
    <name type="common">Northern wild rice</name>
    <dbReference type="NCBI Taxonomy" id="103762"/>
    <lineage>
        <taxon>Eukaryota</taxon>
        <taxon>Viridiplantae</taxon>
        <taxon>Streptophyta</taxon>
        <taxon>Embryophyta</taxon>
        <taxon>Tracheophyta</taxon>
        <taxon>Spermatophyta</taxon>
        <taxon>Magnoliopsida</taxon>
        <taxon>Liliopsida</taxon>
        <taxon>Poales</taxon>
        <taxon>Poaceae</taxon>
        <taxon>BOP clade</taxon>
        <taxon>Oryzoideae</taxon>
        <taxon>Oryzeae</taxon>
        <taxon>Zizaniinae</taxon>
        <taxon>Zizania</taxon>
    </lineage>
</organism>
<name>A0A8J5RRY4_ZIZPA</name>
<evidence type="ECO:0000313" key="3">
    <source>
        <dbReference type="EMBL" id="KAG8054942.1"/>
    </source>
</evidence>
<dbReference type="GO" id="GO:0005524">
    <property type="term" value="F:ATP binding"/>
    <property type="evidence" value="ECO:0007669"/>
    <property type="project" value="InterPro"/>
</dbReference>
<dbReference type="InterPro" id="IPR000719">
    <property type="entry name" value="Prot_kinase_dom"/>
</dbReference>
<protein>
    <recommendedName>
        <fullName evidence="2">Protein kinase domain-containing protein</fullName>
    </recommendedName>
</protein>
<reference evidence="3" key="1">
    <citation type="journal article" date="2021" name="bioRxiv">
        <title>Whole Genome Assembly and Annotation of Northern Wild Rice, Zizania palustris L., Supports a Whole Genome Duplication in the Zizania Genus.</title>
        <authorList>
            <person name="Haas M."/>
            <person name="Kono T."/>
            <person name="Macchietto M."/>
            <person name="Millas R."/>
            <person name="McGilp L."/>
            <person name="Shao M."/>
            <person name="Duquette J."/>
            <person name="Hirsch C.N."/>
            <person name="Kimball J."/>
        </authorList>
    </citation>
    <scope>NUCLEOTIDE SEQUENCE</scope>
    <source>
        <tissue evidence="3">Fresh leaf tissue</tissue>
    </source>
</reference>
<sequence length="730" mass="80340">MNRIADSSAALPNASSARRSVVSHTGGESKNRPAGSDSEESTQRKHEAAAIRDDASCMHARIKIPRRHGNVAVFFFRIAESFLPARFTCCSSLPIELSSTLSDERKRRKAGGEEEQRCETKRRAGAGAAAADPHPLGHPLLHRAPCHPEKHSTKKTQRKSCNLPVHFHPRRRRPDFCPADLHSRVVLSVPRSAFPHCTMMGCFTALRSKKKKSPLVATKKSADARKSTPSRLPEPEVHAPSLQSAPPSFRNRAKIYQSANKASYSRQRVLSAPSSLVVVDQDDLPCDEFDDQDDSRGKGGSMKGHRFSSPLPLPLPSPKGRSLRNFGSFKAINASGSLEASCPLPLPPKRCDGLKNFSYEEVSSACSWFSGDQCVFETLTSTSYKASFRDDFADPKTVEATVARLLPSTQSLKEFRTQVNTLASLQHPNLCKLIGFHAREDSNERMLVYERLHQGSLDKLLFGRLDGRFMDWSARLKVALGSARGLAFLHDEGPFQAMYNEFSTSNIQIDKDFTAKLSGYGCVGFNAEEEISNASVAAANLSVETLEKGALTPKSNVWSFGVVLLELITGRKNLDVHSSKEERNIVKWSRPFLIDDSRLSLIIDPCMKGRFPTKAARIVADIILGCLNKDSSERPTMRAVMESLASVQDMKVSSRYPLQEPSVAPKKVMLKSTSLNGIVHQHPVITFSPSPPSRNQQLLSPRSSTSALLPTRTCSSTLNPDDPRVVKVSA</sequence>
<accession>A0A8J5RRY4</accession>
<evidence type="ECO:0000259" key="2">
    <source>
        <dbReference type="PROSITE" id="PS50011"/>
    </source>
</evidence>
<keyword evidence="4" id="KW-1185">Reference proteome</keyword>
<dbReference type="GO" id="GO:0004672">
    <property type="term" value="F:protein kinase activity"/>
    <property type="evidence" value="ECO:0007669"/>
    <property type="project" value="InterPro"/>
</dbReference>
<dbReference type="InterPro" id="IPR050823">
    <property type="entry name" value="Plant_Ser_Thr_Prot_Kinase"/>
</dbReference>